<dbReference type="PROSITE" id="PS00056">
    <property type="entry name" value="RIBOSOMAL_S17"/>
    <property type="match status" value="1"/>
</dbReference>
<accession>A0A3R9XQA8</accession>
<keyword evidence="3 6" id="KW-0694">RNA-binding</keyword>
<sequence>MSKKILDGIVLSNKADKTVTVLVERKILHKKYKKIIKRSKKYLAHDENNSLNIGDKVKIIESKPISKLKKWHILSK</sequence>
<dbReference type="Gene3D" id="2.40.50.140">
    <property type="entry name" value="Nucleic acid-binding proteins"/>
    <property type="match status" value="1"/>
</dbReference>
<dbReference type="SUPFAM" id="SSF50249">
    <property type="entry name" value="Nucleic acid-binding proteins"/>
    <property type="match status" value="1"/>
</dbReference>
<dbReference type="GO" id="GO:0006412">
    <property type="term" value="P:translation"/>
    <property type="evidence" value="ECO:0007669"/>
    <property type="project" value="UniProtKB-UniRule"/>
</dbReference>
<dbReference type="InterPro" id="IPR019979">
    <property type="entry name" value="Ribosomal_uS17_CS"/>
</dbReference>
<evidence type="ECO:0000256" key="4">
    <source>
        <dbReference type="ARBA" id="ARBA00022980"/>
    </source>
</evidence>
<dbReference type="NCBIfam" id="TIGR03635">
    <property type="entry name" value="uS17_bact"/>
    <property type="match status" value="1"/>
</dbReference>
<dbReference type="PRINTS" id="PR00973">
    <property type="entry name" value="RIBOSOMALS17"/>
</dbReference>
<dbReference type="RefSeq" id="WP_126044634.1">
    <property type="nucleotide sequence ID" value="NZ_RXFM01000029.1"/>
</dbReference>
<evidence type="ECO:0000256" key="7">
    <source>
        <dbReference type="RuleBase" id="RU003872"/>
    </source>
</evidence>
<evidence type="ECO:0000256" key="5">
    <source>
        <dbReference type="ARBA" id="ARBA00023274"/>
    </source>
</evidence>
<proteinExistence type="inferred from homology"/>
<evidence type="ECO:0000256" key="6">
    <source>
        <dbReference type="HAMAP-Rule" id="MF_01345"/>
    </source>
</evidence>
<dbReference type="PANTHER" id="PTHR10744:SF1">
    <property type="entry name" value="SMALL RIBOSOMAL SUBUNIT PROTEIN US17M"/>
    <property type="match status" value="1"/>
</dbReference>
<comment type="subunit">
    <text evidence="6">Part of the 30S ribosomal subunit.</text>
</comment>
<gene>
    <name evidence="6" type="primary">rpsQ</name>
    <name evidence="8" type="ORF">EIC27_02820</name>
</gene>
<dbReference type="OrthoDB" id="9811714at2"/>
<dbReference type="InterPro" id="IPR000266">
    <property type="entry name" value="Ribosomal_uS17"/>
</dbReference>
<dbReference type="EMBL" id="RXFM01000029">
    <property type="protein sequence ID" value="RST68178.1"/>
    <property type="molecule type" value="Genomic_DNA"/>
</dbReference>
<keyword evidence="2 6" id="KW-0699">rRNA-binding</keyword>
<keyword evidence="4 6" id="KW-0689">Ribosomal protein</keyword>
<dbReference type="CDD" id="cd00364">
    <property type="entry name" value="Ribosomal_uS17"/>
    <property type="match status" value="1"/>
</dbReference>
<dbReference type="AlphaFoldDB" id="A0A3R9XQA8"/>
<organism evidence="8 9">
    <name type="scientific">Candidatus Aquarickettsia rohweri</name>
    <dbReference type="NCBI Taxonomy" id="2602574"/>
    <lineage>
        <taxon>Bacteria</taxon>
        <taxon>Pseudomonadati</taxon>
        <taxon>Pseudomonadota</taxon>
        <taxon>Alphaproteobacteria</taxon>
        <taxon>Rickettsiales</taxon>
        <taxon>Candidatus Midichloriaceae</taxon>
        <taxon>Candidatus Aquarickettsia</taxon>
    </lineage>
</organism>
<reference evidence="9" key="1">
    <citation type="submission" date="2018-11" db="EMBL/GenBank/DDBJ databases">
        <title>Phylogenetic, genomic, and biogeographic characterization of a novel and ubiquitous marine invertebrate-associated Rickettsiales parasite, Candidatus Marinoinvertebrata rohwerii, gen. nov., sp. nov.</title>
        <authorList>
            <person name="Klinges J.G."/>
            <person name="Rosales S.M."/>
            <person name="Mcminds R."/>
            <person name="Shaver E.C."/>
            <person name="Shantz A."/>
            <person name="Peters E.C."/>
            <person name="Burkepile D.E."/>
            <person name="Silliman B.R."/>
            <person name="Vega Thurber R.L."/>
        </authorList>
    </citation>
    <scope>NUCLEOTIDE SEQUENCE [LARGE SCALE GENOMIC DNA]</scope>
    <source>
        <strain evidence="9">a_cerv_44</strain>
    </source>
</reference>
<dbReference type="InterPro" id="IPR012340">
    <property type="entry name" value="NA-bd_OB-fold"/>
</dbReference>
<protein>
    <recommendedName>
        <fullName evidence="6">Small ribosomal subunit protein uS17</fullName>
    </recommendedName>
</protein>
<dbReference type="HAMAP" id="MF_01345_B">
    <property type="entry name" value="Ribosomal_uS17_B"/>
    <property type="match status" value="1"/>
</dbReference>
<evidence type="ECO:0000256" key="1">
    <source>
        <dbReference type="ARBA" id="ARBA00010254"/>
    </source>
</evidence>
<dbReference type="NCBIfam" id="NF004123">
    <property type="entry name" value="PRK05610.1"/>
    <property type="match status" value="1"/>
</dbReference>
<comment type="function">
    <text evidence="6">One of the primary rRNA binding proteins, it binds specifically to the 5'-end of 16S ribosomal RNA.</text>
</comment>
<dbReference type="PANTHER" id="PTHR10744">
    <property type="entry name" value="40S RIBOSOMAL PROTEIN S11 FAMILY MEMBER"/>
    <property type="match status" value="1"/>
</dbReference>
<dbReference type="GO" id="GO:0022627">
    <property type="term" value="C:cytosolic small ribosomal subunit"/>
    <property type="evidence" value="ECO:0007669"/>
    <property type="project" value="UniProtKB-UniRule"/>
</dbReference>
<dbReference type="GO" id="GO:0003735">
    <property type="term" value="F:structural constituent of ribosome"/>
    <property type="evidence" value="ECO:0007669"/>
    <property type="project" value="UniProtKB-UniRule"/>
</dbReference>
<dbReference type="GO" id="GO:0019843">
    <property type="term" value="F:rRNA binding"/>
    <property type="evidence" value="ECO:0007669"/>
    <property type="project" value="UniProtKB-UniRule"/>
</dbReference>
<evidence type="ECO:0000313" key="9">
    <source>
        <dbReference type="Proteomes" id="UP000279470"/>
    </source>
</evidence>
<dbReference type="Proteomes" id="UP000279470">
    <property type="component" value="Unassembled WGS sequence"/>
</dbReference>
<dbReference type="InterPro" id="IPR019984">
    <property type="entry name" value="Ribosomal_uS17_bact/chlr"/>
</dbReference>
<evidence type="ECO:0000313" key="8">
    <source>
        <dbReference type="EMBL" id="RST68178.1"/>
    </source>
</evidence>
<name>A0A3R9XQA8_9RICK</name>
<dbReference type="Pfam" id="PF00366">
    <property type="entry name" value="Ribosomal_S17"/>
    <property type="match status" value="1"/>
</dbReference>
<keyword evidence="5 6" id="KW-0687">Ribonucleoprotein</keyword>
<evidence type="ECO:0000256" key="2">
    <source>
        <dbReference type="ARBA" id="ARBA00022730"/>
    </source>
</evidence>
<evidence type="ECO:0000256" key="3">
    <source>
        <dbReference type="ARBA" id="ARBA00022884"/>
    </source>
</evidence>
<keyword evidence="9" id="KW-1185">Reference proteome</keyword>
<comment type="caution">
    <text evidence="8">The sequence shown here is derived from an EMBL/GenBank/DDBJ whole genome shotgun (WGS) entry which is preliminary data.</text>
</comment>
<comment type="similarity">
    <text evidence="1 6 7">Belongs to the universal ribosomal protein uS17 family.</text>
</comment>